<evidence type="ECO:0000313" key="2">
    <source>
        <dbReference type="EMBL" id="GHB70400.1"/>
    </source>
</evidence>
<name>A0A8J3GAH8_9BACT</name>
<proteinExistence type="predicted"/>
<reference evidence="2 3" key="1">
    <citation type="journal article" date="2014" name="Int. J. Syst. Evol. Microbiol.">
        <title>Complete genome sequence of Corynebacterium casei LMG S-19264T (=DSM 44701T), isolated from a smear-ripened cheese.</title>
        <authorList>
            <consortium name="US DOE Joint Genome Institute (JGI-PGF)"/>
            <person name="Walter F."/>
            <person name="Albersmeier A."/>
            <person name="Kalinowski J."/>
            <person name="Ruckert C."/>
        </authorList>
    </citation>
    <scope>NUCLEOTIDE SEQUENCE [LARGE SCALE GENOMIC DNA]</scope>
    <source>
        <strain evidence="2 3">KCTC 12866</strain>
    </source>
</reference>
<feature type="transmembrane region" description="Helical" evidence="1">
    <location>
        <begin position="221"/>
        <end position="242"/>
    </location>
</feature>
<feature type="transmembrane region" description="Helical" evidence="1">
    <location>
        <begin position="43"/>
        <end position="60"/>
    </location>
</feature>
<feature type="transmembrane region" description="Helical" evidence="1">
    <location>
        <begin position="282"/>
        <end position="301"/>
    </location>
</feature>
<feature type="transmembrane region" description="Helical" evidence="1">
    <location>
        <begin position="104"/>
        <end position="124"/>
    </location>
</feature>
<dbReference type="EMBL" id="BMXF01000002">
    <property type="protein sequence ID" value="GHB70400.1"/>
    <property type="molecule type" value="Genomic_DNA"/>
</dbReference>
<dbReference type="PANTHER" id="PTHR31061">
    <property type="entry name" value="LD22376P"/>
    <property type="match status" value="1"/>
</dbReference>
<keyword evidence="1" id="KW-0472">Membrane</keyword>
<sequence>MFWITGGEELVAALAAATGWGWLRGMEEQLTHPAWHGFHAYDLIFPLFIFMAGVSTPFSFDSRLAKGFSRSRLARKAIQRGLILVALGVIYNNGLFRTDYETTRFASVLGRIGLAGMFAQLIYLYSPKKLLYVWLAVILIGYWLFMAFYPVPGCGAGLFTMECNPASYFDMQFLPGRLYKKIHDPEGLMSTIPAIATGLLGIMAGQVLRIKTNELSENRKVLTLAGIGVVCIVLALLWNMVFPINKNLWTSSFVLLVGGLSFLLLSLFYWVIDVLDIRRWTFFFIVIGMNSIVIYMAHEFIDFEYTANALFGGLLEHLSDPAKAVGATLAYIMVQWALMYVLYRNKWFLKV</sequence>
<evidence type="ECO:0000256" key="1">
    <source>
        <dbReference type="SAM" id="Phobius"/>
    </source>
</evidence>
<dbReference type="AlphaFoldDB" id="A0A8J3GAH8"/>
<dbReference type="PANTHER" id="PTHR31061:SF24">
    <property type="entry name" value="LD22376P"/>
    <property type="match status" value="1"/>
</dbReference>
<gene>
    <name evidence="2" type="primary">nagX</name>
    <name evidence="2" type="ORF">GCM10007390_25060</name>
</gene>
<feature type="transmembrane region" description="Helical" evidence="1">
    <location>
        <begin position="131"/>
        <end position="151"/>
    </location>
</feature>
<organism evidence="2 3">
    <name type="scientific">Persicitalea jodogahamensis</name>
    <dbReference type="NCBI Taxonomy" id="402147"/>
    <lineage>
        <taxon>Bacteria</taxon>
        <taxon>Pseudomonadati</taxon>
        <taxon>Bacteroidota</taxon>
        <taxon>Cytophagia</taxon>
        <taxon>Cytophagales</taxon>
        <taxon>Spirosomataceae</taxon>
        <taxon>Persicitalea</taxon>
    </lineage>
</organism>
<accession>A0A8J3GAH8</accession>
<keyword evidence="1" id="KW-1133">Transmembrane helix</keyword>
<feature type="transmembrane region" description="Helical" evidence="1">
    <location>
        <begin position="321"/>
        <end position="343"/>
    </location>
</feature>
<feature type="transmembrane region" description="Helical" evidence="1">
    <location>
        <begin position="248"/>
        <end position="270"/>
    </location>
</feature>
<feature type="transmembrane region" description="Helical" evidence="1">
    <location>
        <begin position="188"/>
        <end position="209"/>
    </location>
</feature>
<evidence type="ECO:0000313" key="3">
    <source>
        <dbReference type="Proteomes" id="UP000598271"/>
    </source>
</evidence>
<keyword evidence="3" id="KW-1185">Reference proteome</keyword>
<dbReference type="Proteomes" id="UP000598271">
    <property type="component" value="Unassembled WGS sequence"/>
</dbReference>
<feature type="transmembrane region" description="Helical" evidence="1">
    <location>
        <begin position="81"/>
        <end position="98"/>
    </location>
</feature>
<protein>
    <submittedName>
        <fullName evidence="2">DUF5009 domain-containing protein</fullName>
    </submittedName>
</protein>
<keyword evidence="1" id="KW-0812">Transmembrane</keyword>
<comment type="caution">
    <text evidence="2">The sequence shown here is derived from an EMBL/GenBank/DDBJ whole genome shotgun (WGS) entry which is preliminary data.</text>
</comment>